<gene>
    <name evidence="2" type="ORF">THAOC_27377</name>
</gene>
<feature type="compositionally biased region" description="Basic and acidic residues" evidence="1">
    <location>
        <begin position="1"/>
        <end position="10"/>
    </location>
</feature>
<organism evidence="2 3">
    <name type="scientific">Thalassiosira oceanica</name>
    <name type="common">Marine diatom</name>
    <dbReference type="NCBI Taxonomy" id="159749"/>
    <lineage>
        <taxon>Eukaryota</taxon>
        <taxon>Sar</taxon>
        <taxon>Stramenopiles</taxon>
        <taxon>Ochrophyta</taxon>
        <taxon>Bacillariophyta</taxon>
        <taxon>Coscinodiscophyceae</taxon>
        <taxon>Thalassiosirophycidae</taxon>
        <taxon>Thalassiosirales</taxon>
        <taxon>Thalassiosiraceae</taxon>
        <taxon>Thalassiosira</taxon>
    </lineage>
</organism>
<keyword evidence="3" id="KW-1185">Reference proteome</keyword>
<reference evidence="2 3" key="1">
    <citation type="journal article" date="2012" name="Genome Biol.">
        <title>Genome and low-iron response of an oceanic diatom adapted to chronic iron limitation.</title>
        <authorList>
            <person name="Lommer M."/>
            <person name="Specht M."/>
            <person name="Roy A.S."/>
            <person name="Kraemer L."/>
            <person name="Andreson R."/>
            <person name="Gutowska M.A."/>
            <person name="Wolf J."/>
            <person name="Bergner S.V."/>
            <person name="Schilhabel M.B."/>
            <person name="Klostermeier U.C."/>
            <person name="Beiko R.G."/>
            <person name="Rosenstiel P."/>
            <person name="Hippler M."/>
            <person name="Laroche J."/>
        </authorList>
    </citation>
    <scope>NUCLEOTIDE SEQUENCE [LARGE SCALE GENOMIC DNA]</scope>
    <source>
        <strain evidence="2 3">CCMP1005</strain>
    </source>
</reference>
<proteinExistence type="predicted"/>
<comment type="caution">
    <text evidence="2">The sequence shown here is derived from an EMBL/GenBank/DDBJ whole genome shotgun (WGS) entry which is preliminary data.</text>
</comment>
<evidence type="ECO:0000313" key="3">
    <source>
        <dbReference type="Proteomes" id="UP000266841"/>
    </source>
</evidence>
<evidence type="ECO:0000256" key="1">
    <source>
        <dbReference type="SAM" id="MobiDB-lite"/>
    </source>
</evidence>
<feature type="non-terminal residue" evidence="2">
    <location>
        <position position="1"/>
    </location>
</feature>
<feature type="compositionally biased region" description="Basic residues" evidence="1">
    <location>
        <begin position="17"/>
        <end position="26"/>
    </location>
</feature>
<accession>K0RLU2</accession>
<protein>
    <submittedName>
        <fullName evidence="2">Uncharacterized protein</fullName>
    </submittedName>
</protein>
<sequence>PARPLRRECDAGPGQQRPKKRGRGRPRKGEGTERSRSRSETRRASQRIAQREAMKTDPVENHFENCRSGVGESTQALATAQWGAGDAKAGLAED</sequence>
<name>K0RLU2_THAOC</name>
<feature type="compositionally biased region" description="Basic and acidic residues" evidence="1">
    <location>
        <begin position="27"/>
        <end position="65"/>
    </location>
</feature>
<evidence type="ECO:0000313" key="2">
    <source>
        <dbReference type="EMBL" id="EJK53234.1"/>
    </source>
</evidence>
<dbReference type="EMBL" id="AGNL01038185">
    <property type="protein sequence ID" value="EJK53234.1"/>
    <property type="molecule type" value="Genomic_DNA"/>
</dbReference>
<dbReference type="AlphaFoldDB" id="K0RLU2"/>
<feature type="region of interest" description="Disordered" evidence="1">
    <location>
        <begin position="1"/>
        <end position="66"/>
    </location>
</feature>
<dbReference type="Proteomes" id="UP000266841">
    <property type="component" value="Unassembled WGS sequence"/>
</dbReference>